<organism evidence="1 2">
    <name type="scientific">Frieseomelitta varia</name>
    <dbReference type="NCBI Taxonomy" id="561572"/>
    <lineage>
        <taxon>Eukaryota</taxon>
        <taxon>Metazoa</taxon>
        <taxon>Ecdysozoa</taxon>
        <taxon>Arthropoda</taxon>
        <taxon>Hexapoda</taxon>
        <taxon>Insecta</taxon>
        <taxon>Pterygota</taxon>
        <taxon>Neoptera</taxon>
        <taxon>Endopterygota</taxon>
        <taxon>Hymenoptera</taxon>
        <taxon>Apocrita</taxon>
        <taxon>Aculeata</taxon>
        <taxon>Apoidea</taxon>
        <taxon>Anthophila</taxon>
        <taxon>Apidae</taxon>
        <taxon>Frieseomelitta</taxon>
    </lineage>
</organism>
<dbReference type="PANTHER" id="PTHR14520:SF4">
    <property type="entry name" value="LARGE RIBOSOMAL SUBUNIT PROTEIN ML63"/>
    <property type="match status" value="1"/>
</dbReference>
<dbReference type="EMBL" id="WNWW01000089">
    <property type="protein sequence ID" value="KAF3430221.1"/>
    <property type="molecule type" value="Genomic_DNA"/>
</dbReference>
<evidence type="ECO:0008006" key="3">
    <source>
        <dbReference type="Google" id="ProtNLM"/>
    </source>
</evidence>
<dbReference type="Pfam" id="PF14978">
    <property type="entry name" value="MRP-63"/>
    <property type="match status" value="1"/>
</dbReference>
<proteinExistence type="predicted"/>
<dbReference type="GO" id="GO:0005761">
    <property type="term" value="C:mitochondrial ribosome"/>
    <property type="evidence" value="ECO:0007669"/>
    <property type="project" value="InterPro"/>
</dbReference>
<reference evidence="1" key="1">
    <citation type="submission" date="2019-11" db="EMBL/GenBank/DDBJ databases">
        <title>The nuclear and mitochondrial genomes of Frieseomelitta varia - a highly eusocial stingless bee (Meliponini) with a permanently sterile worker caste.</title>
        <authorList>
            <person name="Freitas F.C.P."/>
            <person name="Lourenco A.P."/>
            <person name="Nunes F.M.F."/>
            <person name="Paschoal A.R."/>
            <person name="Abreu F.C.P."/>
            <person name="Barbin F.O."/>
            <person name="Bataglia L."/>
            <person name="Cardoso-Junior C.A.M."/>
            <person name="Cervoni M.S."/>
            <person name="Silva S.R."/>
            <person name="Dalarmi F."/>
            <person name="Del Lama M.A."/>
            <person name="Depintor T.S."/>
            <person name="Ferreira K.M."/>
            <person name="Goria P.S."/>
            <person name="Jaskot M.C."/>
            <person name="Lago D.C."/>
            <person name="Luna-Lucena D."/>
            <person name="Moda L.M."/>
            <person name="Nascimento L."/>
            <person name="Pedrino M."/>
            <person name="Rabico F.O."/>
            <person name="Sanches F.C."/>
            <person name="Santos D.E."/>
            <person name="Santos C.G."/>
            <person name="Vieira J."/>
            <person name="Lopes T.F."/>
            <person name="Barchuk A.R."/>
            <person name="Hartfelder K."/>
            <person name="Simoes Z.L.P."/>
            <person name="Bitondi M.M.G."/>
            <person name="Pinheiro D.G."/>
        </authorList>
    </citation>
    <scope>NUCLEOTIDE SEQUENCE</scope>
    <source>
        <strain evidence="1">USP_RPSP 00005682</strain>
        <tissue evidence="1">Whole individual</tissue>
    </source>
</reference>
<dbReference type="InterPro" id="IPR016576">
    <property type="entry name" value="Ribosomal_mL63"/>
</dbReference>
<dbReference type="Proteomes" id="UP000655588">
    <property type="component" value="Unassembled WGS sequence"/>
</dbReference>
<name>A0A833SEC1_9HYME</name>
<dbReference type="GO" id="GO:0003735">
    <property type="term" value="F:structural constituent of ribosome"/>
    <property type="evidence" value="ECO:0007669"/>
    <property type="project" value="TreeGrafter"/>
</dbReference>
<dbReference type="GO" id="GO:0032543">
    <property type="term" value="P:mitochondrial translation"/>
    <property type="evidence" value="ECO:0007669"/>
    <property type="project" value="TreeGrafter"/>
</dbReference>
<sequence length="131" mass="15935">MRITSVLLYKVHNIPYRYRGLCLLYECVISITLSTMCKYDIEYRKYGIQKKPTLRDIKQFKEDLEREEANMLILRHPYLTSEQSQGHMCKNKEKIYKNLLNQWREDVNAKFNKKITIMDRLNHLRVTESWD</sequence>
<evidence type="ECO:0000313" key="1">
    <source>
        <dbReference type="EMBL" id="KAF3430221.1"/>
    </source>
</evidence>
<keyword evidence="2" id="KW-1185">Reference proteome</keyword>
<gene>
    <name evidence="1" type="ORF">E2986_02994</name>
</gene>
<accession>A0A833SEC1</accession>
<evidence type="ECO:0000313" key="2">
    <source>
        <dbReference type="Proteomes" id="UP000655588"/>
    </source>
</evidence>
<comment type="caution">
    <text evidence="1">The sequence shown here is derived from an EMBL/GenBank/DDBJ whole genome shotgun (WGS) entry which is preliminary data.</text>
</comment>
<dbReference type="AlphaFoldDB" id="A0A833SEC1"/>
<protein>
    <recommendedName>
        <fullName evidence="3">Ribosomal protein 63, mitochondrial</fullName>
    </recommendedName>
</protein>
<dbReference type="PANTHER" id="PTHR14520">
    <property type="entry name" value="MITOCHONDRIAL RIBOSOMAL PROTEIN 63"/>
    <property type="match status" value="1"/>
</dbReference>